<evidence type="ECO:0000259" key="3">
    <source>
        <dbReference type="PROSITE" id="PS50106"/>
    </source>
</evidence>
<dbReference type="RefSeq" id="WP_073045132.1">
    <property type="nucleotide sequence ID" value="NZ_FQUO01000012.1"/>
</dbReference>
<dbReference type="AlphaFoldDB" id="A0A1M5EUY9"/>
<dbReference type="STRING" id="1302690.BUE76_04905"/>
<gene>
    <name evidence="4" type="ORF">SAMN05444008_112204</name>
</gene>
<dbReference type="InterPro" id="IPR036034">
    <property type="entry name" value="PDZ_sf"/>
</dbReference>
<dbReference type="PROSITE" id="PS50106">
    <property type="entry name" value="PDZ"/>
    <property type="match status" value="1"/>
</dbReference>
<accession>A0A1M5EUY9</accession>
<proteinExistence type="predicted"/>
<organism evidence="4 5">
    <name type="scientific">Cnuella takakiae</name>
    <dbReference type="NCBI Taxonomy" id="1302690"/>
    <lineage>
        <taxon>Bacteria</taxon>
        <taxon>Pseudomonadati</taxon>
        <taxon>Bacteroidota</taxon>
        <taxon>Chitinophagia</taxon>
        <taxon>Chitinophagales</taxon>
        <taxon>Chitinophagaceae</taxon>
        <taxon>Cnuella</taxon>
    </lineage>
</organism>
<dbReference type="InterPro" id="IPR001478">
    <property type="entry name" value="PDZ"/>
</dbReference>
<dbReference type="OrthoDB" id="9781273at2"/>
<feature type="chain" id="PRO_5013064600" evidence="2">
    <location>
        <begin position="26"/>
        <end position="348"/>
    </location>
</feature>
<dbReference type="InterPro" id="IPR004387">
    <property type="entry name" value="Pept_M50_Zn"/>
</dbReference>
<keyword evidence="4" id="KW-0645">Protease</keyword>
<dbReference type="EMBL" id="FQUO01000012">
    <property type="protein sequence ID" value="SHF83053.1"/>
    <property type="molecule type" value="Genomic_DNA"/>
</dbReference>
<protein>
    <submittedName>
        <fullName evidence="4">Serine protease Do</fullName>
    </submittedName>
</protein>
<name>A0A1M5EUY9_9BACT</name>
<dbReference type="SUPFAM" id="SSF50156">
    <property type="entry name" value="PDZ domain-like"/>
    <property type="match status" value="2"/>
</dbReference>
<dbReference type="PANTHER" id="PTHR42837:SF2">
    <property type="entry name" value="MEMBRANE METALLOPROTEASE ARASP2, CHLOROPLASTIC-RELATED"/>
    <property type="match status" value="1"/>
</dbReference>
<feature type="signal peptide" evidence="2">
    <location>
        <begin position="1"/>
        <end position="25"/>
    </location>
</feature>
<dbReference type="Pfam" id="PF13180">
    <property type="entry name" value="PDZ_2"/>
    <property type="match status" value="2"/>
</dbReference>
<dbReference type="GO" id="GO:0004222">
    <property type="term" value="F:metalloendopeptidase activity"/>
    <property type="evidence" value="ECO:0007669"/>
    <property type="project" value="InterPro"/>
</dbReference>
<reference evidence="4 5" key="1">
    <citation type="submission" date="2016-11" db="EMBL/GenBank/DDBJ databases">
        <authorList>
            <person name="Jaros S."/>
            <person name="Januszkiewicz K."/>
            <person name="Wedrychowicz H."/>
        </authorList>
    </citation>
    <scope>NUCLEOTIDE SEQUENCE [LARGE SCALE GENOMIC DNA]</scope>
    <source>
        <strain evidence="4 5">DSM 26897</strain>
    </source>
</reference>
<dbReference type="GO" id="GO:0016020">
    <property type="term" value="C:membrane"/>
    <property type="evidence" value="ECO:0007669"/>
    <property type="project" value="InterPro"/>
</dbReference>
<feature type="domain" description="PDZ" evidence="3">
    <location>
        <begin position="247"/>
        <end position="330"/>
    </location>
</feature>
<sequence>MKQSFGKYLLVGGMLVLATPATILAQKASKPAKEKGEVQQIIITRSGDQKEKTIIEINGDKVTVNGKDVKDLKDEEINIDINRLKDVDALVVGPRPPRAPGAPRAMNIPRNFNFNFDDGDFQGVMGEDSSRAMLGVVTAEDEKGARVNQVSKESGAEKAGIKTGDIITRIGDAKIEDAEDVTEQVRKHKPGDKITITYLRDGKEQKATAELTRWKGLRVNAENFRVMVPGEVTPFGPNGRFNLEDFEMNFNRGGGERPKLGVSVQDSEDGKGVVVKDVEGDSNAAKAGIREGDIITRFNETEINDVAVLRREMAANRDKASVKVQLLRGGKQQTIDVKMPRKLKTADL</sequence>
<evidence type="ECO:0000256" key="2">
    <source>
        <dbReference type="SAM" id="SignalP"/>
    </source>
</evidence>
<evidence type="ECO:0000313" key="5">
    <source>
        <dbReference type="Proteomes" id="UP000184368"/>
    </source>
</evidence>
<dbReference type="Gene3D" id="2.30.42.10">
    <property type="match status" value="2"/>
</dbReference>
<keyword evidence="2" id="KW-0732">Signal</keyword>
<dbReference type="GO" id="GO:0006508">
    <property type="term" value="P:proteolysis"/>
    <property type="evidence" value="ECO:0007669"/>
    <property type="project" value="UniProtKB-KW"/>
</dbReference>
<dbReference type="Proteomes" id="UP000184368">
    <property type="component" value="Unassembled WGS sequence"/>
</dbReference>
<evidence type="ECO:0000313" key="4">
    <source>
        <dbReference type="EMBL" id="SHF83053.1"/>
    </source>
</evidence>
<comment type="cofactor">
    <cofactor evidence="1">
        <name>Zn(2+)</name>
        <dbReference type="ChEBI" id="CHEBI:29105"/>
    </cofactor>
</comment>
<dbReference type="SMART" id="SM00228">
    <property type="entry name" value="PDZ"/>
    <property type="match status" value="2"/>
</dbReference>
<evidence type="ECO:0000256" key="1">
    <source>
        <dbReference type="ARBA" id="ARBA00001947"/>
    </source>
</evidence>
<keyword evidence="5" id="KW-1185">Reference proteome</keyword>
<keyword evidence="4" id="KW-0378">Hydrolase</keyword>
<dbReference type="PANTHER" id="PTHR42837">
    <property type="entry name" value="REGULATOR OF SIGMA-E PROTEASE RSEP"/>
    <property type="match status" value="1"/>
</dbReference>